<evidence type="ECO:0000313" key="1">
    <source>
        <dbReference type="EnsemblMetazoa" id="AMEC017202-PA"/>
    </source>
</evidence>
<keyword evidence="2" id="KW-1185">Reference proteome</keyword>
<accession>A0A182UB41</accession>
<dbReference type="Proteomes" id="UP000075902">
    <property type="component" value="Unassembled WGS sequence"/>
</dbReference>
<reference evidence="2" key="1">
    <citation type="submission" date="2014-01" db="EMBL/GenBank/DDBJ databases">
        <title>The Genome Sequence of Anopheles melas CM1001059_A (V2).</title>
        <authorList>
            <consortium name="The Broad Institute Genomics Platform"/>
            <person name="Neafsey D.E."/>
            <person name="Besansky N."/>
            <person name="Howell P."/>
            <person name="Walton C."/>
            <person name="Young S.K."/>
            <person name="Zeng Q."/>
            <person name="Gargeya S."/>
            <person name="Fitzgerald M."/>
            <person name="Haas B."/>
            <person name="Abouelleil A."/>
            <person name="Allen A.W."/>
            <person name="Alvarado L."/>
            <person name="Arachchi H.M."/>
            <person name="Berlin A.M."/>
            <person name="Chapman S.B."/>
            <person name="Gainer-Dewar J."/>
            <person name="Goldberg J."/>
            <person name="Griggs A."/>
            <person name="Gujja S."/>
            <person name="Hansen M."/>
            <person name="Howarth C."/>
            <person name="Imamovic A."/>
            <person name="Ireland A."/>
            <person name="Larimer J."/>
            <person name="McCowan C."/>
            <person name="Murphy C."/>
            <person name="Pearson M."/>
            <person name="Poon T.W."/>
            <person name="Priest M."/>
            <person name="Roberts A."/>
            <person name="Saif S."/>
            <person name="Shea T."/>
            <person name="Sisk P."/>
            <person name="Sykes S."/>
            <person name="Wortman J."/>
            <person name="Nusbaum C."/>
            <person name="Birren B."/>
        </authorList>
    </citation>
    <scope>NUCLEOTIDE SEQUENCE [LARGE SCALE GENOMIC DNA]</scope>
    <source>
        <strain evidence="2">CM1001059</strain>
    </source>
</reference>
<sequence length="128" mass="15642">MRLKPTKNMKNIVFARNKEKLIEPLYEQEEKEDIDDDRKEYPVEQHVRENFSAESFGYYDVQSWLTKTQTDIREADELLKKYLSIRKKIDNFSKDYNMMMDFRESLTSKNPQYMILFDHLKALKDDWQ</sequence>
<organism evidence="1 2">
    <name type="scientific">Anopheles melas</name>
    <dbReference type="NCBI Taxonomy" id="34690"/>
    <lineage>
        <taxon>Eukaryota</taxon>
        <taxon>Metazoa</taxon>
        <taxon>Ecdysozoa</taxon>
        <taxon>Arthropoda</taxon>
        <taxon>Hexapoda</taxon>
        <taxon>Insecta</taxon>
        <taxon>Pterygota</taxon>
        <taxon>Neoptera</taxon>
        <taxon>Endopterygota</taxon>
        <taxon>Diptera</taxon>
        <taxon>Nematocera</taxon>
        <taxon>Culicoidea</taxon>
        <taxon>Culicidae</taxon>
        <taxon>Anophelinae</taxon>
        <taxon>Anopheles</taxon>
    </lineage>
</organism>
<dbReference type="VEuPathDB" id="VectorBase:AMEC017202"/>
<dbReference type="STRING" id="34690.A0A182UB41"/>
<dbReference type="AlphaFoldDB" id="A0A182UB41"/>
<name>A0A182UB41_9DIPT</name>
<proteinExistence type="predicted"/>
<reference evidence="1" key="2">
    <citation type="submission" date="2020-05" db="UniProtKB">
        <authorList>
            <consortium name="EnsemblMetazoa"/>
        </authorList>
    </citation>
    <scope>IDENTIFICATION</scope>
    <source>
        <strain evidence="1">CM1001059</strain>
    </source>
</reference>
<protein>
    <submittedName>
        <fullName evidence="1">Uncharacterized protein</fullName>
    </submittedName>
</protein>
<dbReference type="EnsemblMetazoa" id="AMEC017202-RA">
    <property type="protein sequence ID" value="AMEC017202-PA"/>
    <property type="gene ID" value="AMEC017202"/>
</dbReference>
<evidence type="ECO:0000313" key="2">
    <source>
        <dbReference type="Proteomes" id="UP000075902"/>
    </source>
</evidence>